<dbReference type="Gene3D" id="1.20.950.20">
    <property type="entry name" value="Transmembrane di-heme cytochromes, Chain C"/>
    <property type="match status" value="1"/>
</dbReference>
<evidence type="ECO:0000256" key="7">
    <source>
        <dbReference type="ARBA" id="ARBA00022723"/>
    </source>
</evidence>
<feature type="transmembrane region" description="Helical" evidence="13">
    <location>
        <begin position="95"/>
        <end position="123"/>
    </location>
</feature>
<dbReference type="InterPro" id="IPR011577">
    <property type="entry name" value="Cyt_b561_bac/Ni-Hgenase"/>
</dbReference>
<gene>
    <name evidence="15" type="ORF">D3874_11705</name>
</gene>
<dbReference type="GO" id="GO:0009055">
    <property type="term" value="F:electron transfer activity"/>
    <property type="evidence" value="ECO:0007669"/>
    <property type="project" value="InterPro"/>
</dbReference>
<keyword evidence="11 13" id="KW-0472">Membrane</keyword>
<accession>A0A418WC56</accession>
<dbReference type="GO" id="GO:0005886">
    <property type="term" value="C:plasma membrane"/>
    <property type="evidence" value="ECO:0007669"/>
    <property type="project" value="UniProtKB-SubCell"/>
</dbReference>
<feature type="domain" description="Cytochrome b561 bacterial/Ni-hydrogenase" evidence="14">
    <location>
        <begin position="11"/>
        <end position="177"/>
    </location>
</feature>
<comment type="cofactor">
    <cofactor evidence="1">
        <name>heme b</name>
        <dbReference type="ChEBI" id="CHEBI:60344"/>
    </cofactor>
</comment>
<dbReference type="GO" id="GO:0046872">
    <property type="term" value="F:metal ion binding"/>
    <property type="evidence" value="ECO:0007669"/>
    <property type="project" value="UniProtKB-KW"/>
</dbReference>
<evidence type="ECO:0000256" key="3">
    <source>
        <dbReference type="ARBA" id="ARBA00022448"/>
    </source>
</evidence>
<evidence type="ECO:0000256" key="13">
    <source>
        <dbReference type="SAM" id="Phobius"/>
    </source>
</evidence>
<comment type="similarity">
    <text evidence="12">Belongs to the cytochrome b561 family.</text>
</comment>
<dbReference type="GO" id="GO:0020037">
    <property type="term" value="F:heme binding"/>
    <property type="evidence" value="ECO:0007669"/>
    <property type="project" value="TreeGrafter"/>
</dbReference>
<keyword evidence="8" id="KW-0249">Electron transport</keyword>
<evidence type="ECO:0000256" key="2">
    <source>
        <dbReference type="ARBA" id="ARBA00004651"/>
    </source>
</evidence>
<keyword evidence="16" id="KW-1185">Reference proteome</keyword>
<evidence type="ECO:0000259" key="14">
    <source>
        <dbReference type="Pfam" id="PF01292"/>
    </source>
</evidence>
<feature type="transmembrane region" description="Helical" evidence="13">
    <location>
        <begin position="21"/>
        <end position="41"/>
    </location>
</feature>
<evidence type="ECO:0000256" key="11">
    <source>
        <dbReference type="ARBA" id="ARBA00023136"/>
    </source>
</evidence>
<dbReference type="InterPro" id="IPR052168">
    <property type="entry name" value="Cytochrome_b561_oxidase"/>
</dbReference>
<organism evidence="15 16">
    <name type="scientific">Oleomonas cavernae</name>
    <dbReference type="NCBI Taxonomy" id="2320859"/>
    <lineage>
        <taxon>Bacteria</taxon>
        <taxon>Pseudomonadati</taxon>
        <taxon>Pseudomonadota</taxon>
        <taxon>Alphaproteobacteria</taxon>
        <taxon>Acetobacterales</taxon>
        <taxon>Acetobacteraceae</taxon>
        <taxon>Oleomonas</taxon>
    </lineage>
</organism>
<evidence type="ECO:0000256" key="6">
    <source>
        <dbReference type="ARBA" id="ARBA00022692"/>
    </source>
</evidence>
<evidence type="ECO:0000313" key="16">
    <source>
        <dbReference type="Proteomes" id="UP000284605"/>
    </source>
</evidence>
<dbReference type="PANTHER" id="PTHR30529:SF7">
    <property type="entry name" value="CYTOCHROME B561 BACTERIAL_NI-HYDROGENASE DOMAIN-CONTAINING PROTEIN"/>
    <property type="match status" value="1"/>
</dbReference>
<keyword evidence="4" id="KW-1003">Cell membrane</keyword>
<keyword evidence="10" id="KW-0408">Iron</keyword>
<dbReference type="SUPFAM" id="SSF81342">
    <property type="entry name" value="Transmembrane di-heme cytochromes"/>
    <property type="match status" value="1"/>
</dbReference>
<feature type="transmembrane region" description="Helical" evidence="13">
    <location>
        <begin position="143"/>
        <end position="163"/>
    </location>
</feature>
<comment type="caution">
    <text evidence="15">The sequence shown here is derived from an EMBL/GenBank/DDBJ whole genome shotgun (WGS) entry which is preliminary data.</text>
</comment>
<comment type="subcellular location">
    <subcellularLocation>
        <location evidence="2">Cell membrane</location>
        <topology evidence="2">Multi-pass membrane protein</topology>
    </subcellularLocation>
</comment>
<evidence type="ECO:0000256" key="5">
    <source>
        <dbReference type="ARBA" id="ARBA00022617"/>
    </source>
</evidence>
<dbReference type="Proteomes" id="UP000284605">
    <property type="component" value="Unassembled WGS sequence"/>
</dbReference>
<keyword evidence="5" id="KW-0349">Heme</keyword>
<dbReference type="Pfam" id="PF01292">
    <property type="entry name" value="Ni_hydr_CYTB"/>
    <property type="match status" value="1"/>
</dbReference>
<feature type="transmembrane region" description="Helical" evidence="13">
    <location>
        <begin position="47"/>
        <end position="69"/>
    </location>
</feature>
<keyword evidence="7" id="KW-0479">Metal-binding</keyword>
<dbReference type="AlphaFoldDB" id="A0A418WC56"/>
<dbReference type="EMBL" id="QYUK01000011">
    <property type="protein sequence ID" value="RJF87605.1"/>
    <property type="molecule type" value="Genomic_DNA"/>
</dbReference>
<reference evidence="15 16" key="1">
    <citation type="submission" date="2018-09" db="EMBL/GenBank/DDBJ databases">
        <authorList>
            <person name="Zhu H."/>
        </authorList>
    </citation>
    <scope>NUCLEOTIDE SEQUENCE [LARGE SCALE GENOMIC DNA]</scope>
    <source>
        <strain evidence="15 16">K1W22B-8</strain>
    </source>
</reference>
<keyword evidence="6 13" id="KW-0812">Transmembrane</keyword>
<keyword evidence="9 13" id="KW-1133">Transmembrane helix</keyword>
<dbReference type="OrthoDB" id="1247465at2"/>
<evidence type="ECO:0000256" key="4">
    <source>
        <dbReference type="ARBA" id="ARBA00022475"/>
    </source>
</evidence>
<evidence type="ECO:0000256" key="8">
    <source>
        <dbReference type="ARBA" id="ARBA00022982"/>
    </source>
</evidence>
<dbReference type="RefSeq" id="WP_119778244.1">
    <property type="nucleotide sequence ID" value="NZ_QYUK01000011.1"/>
</dbReference>
<evidence type="ECO:0000313" key="15">
    <source>
        <dbReference type="EMBL" id="RJF87605.1"/>
    </source>
</evidence>
<dbReference type="InterPro" id="IPR016174">
    <property type="entry name" value="Di-haem_cyt_TM"/>
</dbReference>
<evidence type="ECO:0000256" key="1">
    <source>
        <dbReference type="ARBA" id="ARBA00001970"/>
    </source>
</evidence>
<dbReference type="PANTHER" id="PTHR30529">
    <property type="entry name" value="CYTOCHROME B561"/>
    <property type="match status" value="1"/>
</dbReference>
<proteinExistence type="inferred from homology"/>
<evidence type="ECO:0000256" key="10">
    <source>
        <dbReference type="ARBA" id="ARBA00023004"/>
    </source>
</evidence>
<dbReference type="GO" id="GO:0022904">
    <property type="term" value="P:respiratory electron transport chain"/>
    <property type="evidence" value="ECO:0007669"/>
    <property type="project" value="InterPro"/>
</dbReference>
<evidence type="ECO:0000256" key="9">
    <source>
        <dbReference type="ARBA" id="ARBA00022989"/>
    </source>
</evidence>
<sequence length="178" mass="20001">MTDTWLAPAQRHAPMVRIFHWIVALLVLVVFPVGALIKFVAKDFQGGFYLIHESFGFLILWVMLARLAVRLRHPAPPEPWLSPFERRASEIVHRALYACLILQPVLGFLMTNAYGFPLSWFGVVPVPSPLGAAPGLAPYLKGGHIVVGWLILLLFLAHMAGVVRHHLIKRDATLYRIL</sequence>
<name>A0A418WC56_9PROT</name>
<keyword evidence="3" id="KW-0813">Transport</keyword>
<evidence type="ECO:0000256" key="12">
    <source>
        <dbReference type="ARBA" id="ARBA00037975"/>
    </source>
</evidence>
<protein>
    <submittedName>
        <fullName evidence="15">Cytochrome b</fullName>
    </submittedName>
</protein>